<evidence type="ECO:0000313" key="2">
    <source>
        <dbReference type="EMBL" id="THV15746.1"/>
    </source>
</evidence>
<name>A0ABY2R0P1_9HYPH</name>
<sequence length="75" mass="7974">MQTTIDTYDPVPADDIRTAPTAAPLADDASRAEIRRFYPASAFRGPLFETNDKIALAMATVMLIGPLVALPIGLG</sequence>
<gene>
    <name evidence="2" type="ORF">E9677_10415</name>
</gene>
<keyword evidence="1" id="KW-0812">Transmembrane</keyword>
<dbReference type="RefSeq" id="WP_136558013.1">
    <property type="nucleotide sequence ID" value="NZ_STGT01000002.1"/>
</dbReference>
<organism evidence="2 3">
    <name type="scientific">Rhizobium rhizophilum</name>
    <dbReference type="NCBI Taxonomy" id="1850373"/>
    <lineage>
        <taxon>Bacteria</taxon>
        <taxon>Pseudomonadati</taxon>
        <taxon>Pseudomonadota</taxon>
        <taxon>Alphaproteobacteria</taxon>
        <taxon>Hyphomicrobiales</taxon>
        <taxon>Rhizobiaceae</taxon>
        <taxon>Rhizobium/Agrobacterium group</taxon>
        <taxon>Rhizobium</taxon>
    </lineage>
</organism>
<dbReference type="EMBL" id="STGT01000002">
    <property type="protein sequence ID" value="THV15746.1"/>
    <property type="molecule type" value="Genomic_DNA"/>
</dbReference>
<protein>
    <submittedName>
        <fullName evidence="2">Uncharacterized protein</fullName>
    </submittedName>
</protein>
<keyword evidence="1" id="KW-0472">Membrane</keyword>
<comment type="caution">
    <text evidence="2">The sequence shown here is derived from an EMBL/GenBank/DDBJ whole genome shotgun (WGS) entry which is preliminary data.</text>
</comment>
<dbReference type="Proteomes" id="UP000309667">
    <property type="component" value="Unassembled WGS sequence"/>
</dbReference>
<evidence type="ECO:0000256" key="1">
    <source>
        <dbReference type="SAM" id="Phobius"/>
    </source>
</evidence>
<reference evidence="2 3" key="1">
    <citation type="submission" date="2019-04" db="EMBL/GenBank/DDBJ databases">
        <title>Genome sequence of strain 7209-2.</title>
        <authorList>
            <person name="Gao J."/>
            <person name="Sun J."/>
        </authorList>
    </citation>
    <scope>NUCLEOTIDE SEQUENCE [LARGE SCALE GENOMIC DNA]</scope>
    <source>
        <strain evidence="2 3">7209-2</strain>
    </source>
</reference>
<feature type="transmembrane region" description="Helical" evidence="1">
    <location>
        <begin position="54"/>
        <end position="74"/>
    </location>
</feature>
<keyword evidence="1" id="KW-1133">Transmembrane helix</keyword>
<evidence type="ECO:0000313" key="3">
    <source>
        <dbReference type="Proteomes" id="UP000309667"/>
    </source>
</evidence>
<keyword evidence="3" id="KW-1185">Reference proteome</keyword>
<accession>A0ABY2R0P1</accession>
<proteinExistence type="predicted"/>